<protein>
    <submittedName>
        <fullName evidence="2">Uncharacterized protein</fullName>
    </submittedName>
</protein>
<gene>
    <name evidence="2" type="ORF">GDO81_029442</name>
</gene>
<evidence type="ECO:0000313" key="2">
    <source>
        <dbReference type="EMBL" id="KAG8546951.1"/>
    </source>
</evidence>
<keyword evidence="3" id="KW-1185">Reference proteome</keyword>
<dbReference type="AlphaFoldDB" id="A0AAV6ZK55"/>
<dbReference type="Proteomes" id="UP000824782">
    <property type="component" value="Unassembled WGS sequence"/>
</dbReference>
<sequence>MSSEAEMESWRNLVGILFCLAWGLSCGDVGWPLLNLDLLDVDIKKEVDQALQVVNQPGFQGWGLELIKQAAPRMHIGLVELWLQFRKLQKDQEETWRKMKRMMRMSAASCQELKDNIGVLRVPERMNELEKRVEVLDTRVKTMRDLREEESEDMNSPEQLPKGACHPQPCANTTLRPRKGKVNTTQLALKVAALAELLNGHNELLVELYQRMTALEEANAARQAATPQDGSGGGH</sequence>
<comment type="caution">
    <text evidence="2">The sequence shown here is derived from an EMBL/GenBank/DDBJ whole genome shotgun (WGS) entry which is preliminary data.</text>
</comment>
<reference evidence="2" key="1">
    <citation type="thesis" date="2020" institute="ProQuest LLC" country="789 East Eisenhower Parkway, Ann Arbor, MI, USA">
        <title>Comparative Genomics and Chromosome Evolution.</title>
        <authorList>
            <person name="Mudd A.B."/>
        </authorList>
    </citation>
    <scope>NUCLEOTIDE SEQUENCE</scope>
    <source>
        <strain evidence="2">237g6f4</strain>
        <tissue evidence="2">Blood</tissue>
    </source>
</reference>
<organism evidence="2 3">
    <name type="scientific">Engystomops pustulosus</name>
    <name type="common">Tungara frog</name>
    <name type="synonym">Physalaemus pustulosus</name>
    <dbReference type="NCBI Taxonomy" id="76066"/>
    <lineage>
        <taxon>Eukaryota</taxon>
        <taxon>Metazoa</taxon>
        <taxon>Chordata</taxon>
        <taxon>Craniata</taxon>
        <taxon>Vertebrata</taxon>
        <taxon>Euteleostomi</taxon>
        <taxon>Amphibia</taxon>
        <taxon>Batrachia</taxon>
        <taxon>Anura</taxon>
        <taxon>Neobatrachia</taxon>
        <taxon>Hyloidea</taxon>
        <taxon>Leptodactylidae</taxon>
        <taxon>Leiuperinae</taxon>
        <taxon>Engystomops</taxon>
    </lineage>
</organism>
<dbReference type="EMBL" id="WNYA01000881">
    <property type="protein sequence ID" value="KAG8546951.1"/>
    <property type="molecule type" value="Genomic_DNA"/>
</dbReference>
<evidence type="ECO:0000256" key="1">
    <source>
        <dbReference type="SAM" id="MobiDB-lite"/>
    </source>
</evidence>
<feature type="region of interest" description="Disordered" evidence="1">
    <location>
        <begin position="148"/>
        <end position="178"/>
    </location>
</feature>
<evidence type="ECO:0000313" key="3">
    <source>
        <dbReference type="Proteomes" id="UP000824782"/>
    </source>
</evidence>
<name>A0AAV6ZK55_ENGPU</name>
<proteinExistence type="predicted"/>
<accession>A0AAV6ZK55</accession>